<dbReference type="NCBIfam" id="TIGR02532">
    <property type="entry name" value="IV_pilin_GFxxxE"/>
    <property type="match status" value="1"/>
</dbReference>
<keyword evidence="1" id="KW-0812">Transmembrane</keyword>
<organism evidence="2 3">
    <name type="scientific">Rubrivivax gelatinosus</name>
    <name type="common">Rhodocyclus gelatinosus</name>
    <name type="synonym">Rhodopseudomonas gelatinosa</name>
    <dbReference type="NCBI Taxonomy" id="28068"/>
    <lineage>
        <taxon>Bacteria</taxon>
        <taxon>Pseudomonadati</taxon>
        <taxon>Pseudomonadota</taxon>
        <taxon>Betaproteobacteria</taxon>
        <taxon>Burkholderiales</taxon>
        <taxon>Sphaerotilaceae</taxon>
        <taxon>Rubrivivax</taxon>
    </lineage>
</organism>
<gene>
    <name evidence="2" type="ORF">EV684_109158</name>
</gene>
<dbReference type="Proteomes" id="UP000295106">
    <property type="component" value="Unassembled WGS sequence"/>
</dbReference>
<dbReference type="Pfam" id="PF07963">
    <property type="entry name" value="N_methyl"/>
    <property type="match status" value="1"/>
</dbReference>
<protein>
    <submittedName>
        <fullName evidence="2">Prepilin-type N-terminal cleavage/methylation domain-containing protein</fullName>
    </submittedName>
</protein>
<sequence>MPSFPACPPPPARPVRGFTLTELLIVVAVLAAVAALGWSAYAGVQRDAQARLAQVQLRQLAQALRHFRDDTGHWPGSGPFALASATNVESGSAGTVSCSDTGEGLWLRSSLPALALGSGDVETWRARWFAHPANLWSLVNAPRLCANHALGRLQRWDPLSGRGWRGPYLRPESTGWVDVGDGLDATGGDPLGGELQRDLRGLPAGTALQAVDAAGADCSRLQDGCRWRWHTLAATAGGYDPAAHDEGSHPRPLLYFGPASGRVRVAWTGSDGRWGGFAADAPCDANAATEAGRDDVVICLE</sequence>
<dbReference type="InterPro" id="IPR045584">
    <property type="entry name" value="Pilin-like"/>
</dbReference>
<keyword evidence="1" id="KW-1133">Transmembrane helix</keyword>
<name>A0A4R2M319_RUBGE</name>
<evidence type="ECO:0000313" key="3">
    <source>
        <dbReference type="Proteomes" id="UP000295106"/>
    </source>
</evidence>
<feature type="transmembrane region" description="Helical" evidence="1">
    <location>
        <begin position="23"/>
        <end position="44"/>
    </location>
</feature>
<comment type="caution">
    <text evidence="2">The sequence shown here is derived from an EMBL/GenBank/DDBJ whole genome shotgun (WGS) entry which is preliminary data.</text>
</comment>
<evidence type="ECO:0000313" key="2">
    <source>
        <dbReference type="EMBL" id="TCP01519.1"/>
    </source>
</evidence>
<dbReference type="RefSeq" id="WP_132648109.1">
    <property type="nucleotide sequence ID" value="NZ_CP181386.1"/>
</dbReference>
<dbReference type="SUPFAM" id="SSF54523">
    <property type="entry name" value="Pili subunits"/>
    <property type="match status" value="1"/>
</dbReference>
<dbReference type="OrthoDB" id="9180011at2"/>
<dbReference type="GeneID" id="99685956"/>
<dbReference type="EMBL" id="SLXD01000009">
    <property type="protein sequence ID" value="TCP01519.1"/>
    <property type="molecule type" value="Genomic_DNA"/>
</dbReference>
<evidence type="ECO:0000256" key="1">
    <source>
        <dbReference type="SAM" id="Phobius"/>
    </source>
</evidence>
<accession>A0A4R2M319</accession>
<dbReference type="AlphaFoldDB" id="A0A4R2M319"/>
<reference evidence="2 3" key="1">
    <citation type="submission" date="2019-03" db="EMBL/GenBank/DDBJ databases">
        <title>Genomic Encyclopedia of Type Strains, Phase IV (KMG-IV): sequencing the most valuable type-strain genomes for metagenomic binning, comparative biology and taxonomic classification.</title>
        <authorList>
            <person name="Goeker M."/>
        </authorList>
    </citation>
    <scope>NUCLEOTIDE SEQUENCE [LARGE SCALE GENOMIC DNA]</scope>
    <source>
        <strain evidence="2 3">DSM 1709</strain>
    </source>
</reference>
<keyword evidence="1" id="KW-0472">Membrane</keyword>
<dbReference type="InterPro" id="IPR012902">
    <property type="entry name" value="N_methyl_site"/>
</dbReference>
<dbReference type="Gene3D" id="3.30.700.10">
    <property type="entry name" value="Glycoprotein, Type 4 Pilin"/>
    <property type="match status" value="1"/>
</dbReference>
<proteinExistence type="predicted"/>